<evidence type="ECO:0008006" key="12">
    <source>
        <dbReference type="Google" id="ProtNLM"/>
    </source>
</evidence>
<evidence type="ECO:0000256" key="9">
    <source>
        <dbReference type="SAM" id="Phobius"/>
    </source>
</evidence>
<feature type="compositionally biased region" description="Low complexity" evidence="8">
    <location>
        <begin position="60"/>
        <end position="69"/>
    </location>
</feature>
<keyword evidence="6 9" id="KW-0472">Membrane</keyword>
<dbReference type="PANTHER" id="PTHR21421:SF29">
    <property type="entry name" value="GUSTATORY RECEPTOR 5A FOR TREHALOSE-RELATED"/>
    <property type="match status" value="1"/>
</dbReference>
<feature type="transmembrane region" description="Helical" evidence="9">
    <location>
        <begin position="485"/>
        <end position="505"/>
    </location>
</feature>
<evidence type="ECO:0000256" key="2">
    <source>
        <dbReference type="ARBA" id="ARBA00005327"/>
    </source>
</evidence>
<dbReference type="EMBL" id="JBJJXI010000018">
    <property type="protein sequence ID" value="KAL3407042.1"/>
    <property type="molecule type" value="Genomic_DNA"/>
</dbReference>
<dbReference type="GO" id="GO:0050916">
    <property type="term" value="P:sensory perception of sweet taste"/>
    <property type="evidence" value="ECO:0007669"/>
    <property type="project" value="UniProtKB-ARBA"/>
</dbReference>
<dbReference type="Proteomes" id="UP001627154">
    <property type="component" value="Unassembled WGS sequence"/>
</dbReference>
<feature type="transmembrane region" description="Helical" evidence="9">
    <location>
        <begin position="154"/>
        <end position="176"/>
    </location>
</feature>
<gene>
    <name evidence="10" type="ORF">TKK_001118</name>
</gene>
<dbReference type="AlphaFoldDB" id="A0ABD2XP45"/>
<evidence type="ECO:0000256" key="5">
    <source>
        <dbReference type="ARBA" id="ARBA00022989"/>
    </source>
</evidence>
<feature type="transmembrane region" description="Helical" evidence="9">
    <location>
        <begin position="196"/>
        <end position="219"/>
    </location>
</feature>
<sequence>MQQRQTEIEEDPYELKRIIVLDNDKNTMANGDAADGTDHNHRHKSDVANGRIFSKAVVAANDSNNSNNNSKKRQQVGGEESTLFAKVHRLDRAEARGALDARKLSTNTDDPECFHRAVGPILLLAQFFGILPINFIRAESITKLSFRRLGPRVVYSYCVVCCIVFMTTVSFLHLFVTLNASSFQTRGGIADATVGAVFYGNSLLGNFMFLRLCPRWIAVQYDWRAMERLLDKVKTKRPRLRWRFAAIAATIFGLALVEHLLSMVNNTPASVVGGNHSFEEFLAVYTQKSHGFIIKHVDYNFTLGLFIFFISKISTFTWNFTDVFVMMVSTGIAERYKVLNARLVGLTTSQLTVSDWHDLRECYASLSVLVKKIDDEISGIILLSFGNNIYFICLQLLNGLSPSGDDTSLVNSIYFFGSFIFLIGRTISVTLLTARINDQCKVILPVLYNCPSANFCMEAQRLQQQIASDDVALTGLRFFSITRNFMLAVAGAIVTYEVVLLQFNIALQREEDFLEEQLLYGNLDDDDD</sequence>
<protein>
    <recommendedName>
        <fullName evidence="12">Gustatory receptor</fullName>
    </recommendedName>
</protein>
<organism evidence="10 11">
    <name type="scientific">Trichogramma kaykai</name>
    <dbReference type="NCBI Taxonomy" id="54128"/>
    <lineage>
        <taxon>Eukaryota</taxon>
        <taxon>Metazoa</taxon>
        <taxon>Ecdysozoa</taxon>
        <taxon>Arthropoda</taxon>
        <taxon>Hexapoda</taxon>
        <taxon>Insecta</taxon>
        <taxon>Pterygota</taxon>
        <taxon>Neoptera</taxon>
        <taxon>Endopterygota</taxon>
        <taxon>Hymenoptera</taxon>
        <taxon>Apocrita</taxon>
        <taxon>Proctotrupomorpha</taxon>
        <taxon>Chalcidoidea</taxon>
        <taxon>Trichogrammatidae</taxon>
        <taxon>Trichogramma</taxon>
    </lineage>
</organism>
<dbReference type="PANTHER" id="PTHR21421">
    <property type="entry name" value="GUSTATORY RECEPTOR"/>
    <property type="match status" value="1"/>
</dbReference>
<dbReference type="GO" id="GO:0008527">
    <property type="term" value="F:taste receptor activity"/>
    <property type="evidence" value="ECO:0007669"/>
    <property type="project" value="UniProtKB-ARBA"/>
</dbReference>
<comment type="subcellular location">
    <subcellularLocation>
        <location evidence="1">Cell membrane</location>
        <topology evidence="1">Multi-pass membrane protein</topology>
    </subcellularLocation>
</comment>
<keyword evidence="7" id="KW-0675">Receptor</keyword>
<feature type="transmembrane region" description="Helical" evidence="9">
    <location>
        <begin position="305"/>
        <end position="328"/>
    </location>
</feature>
<keyword evidence="3" id="KW-1003">Cell membrane</keyword>
<comment type="caution">
    <text evidence="10">The sequence shown here is derived from an EMBL/GenBank/DDBJ whole genome shotgun (WGS) entry which is preliminary data.</text>
</comment>
<feature type="region of interest" description="Disordered" evidence="8">
    <location>
        <begin position="60"/>
        <end position="80"/>
    </location>
</feature>
<evidence type="ECO:0000256" key="4">
    <source>
        <dbReference type="ARBA" id="ARBA00022692"/>
    </source>
</evidence>
<evidence type="ECO:0000256" key="3">
    <source>
        <dbReference type="ARBA" id="ARBA00022475"/>
    </source>
</evidence>
<reference evidence="10 11" key="1">
    <citation type="journal article" date="2024" name="bioRxiv">
        <title>A reference genome for Trichogramma kaykai: A tiny desert-dwelling parasitoid wasp with competing sex-ratio distorters.</title>
        <authorList>
            <person name="Culotta J."/>
            <person name="Lindsey A.R."/>
        </authorList>
    </citation>
    <scope>NUCLEOTIDE SEQUENCE [LARGE SCALE GENOMIC DNA]</scope>
    <source>
        <strain evidence="10 11">KSX58</strain>
    </source>
</reference>
<evidence type="ECO:0000256" key="7">
    <source>
        <dbReference type="ARBA" id="ARBA00023170"/>
    </source>
</evidence>
<feature type="transmembrane region" description="Helical" evidence="9">
    <location>
        <begin position="380"/>
        <end position="401"/>
    </location>
</feature>
<evidence type="ECO:0000313" key="10">
    <source>
        <dbReference type="EMBL" id="KAL3407042.1"/>
    </source>
</evidence>
<evidence type="ECO:0000256" key="8">
    <source>
        <dbReference type="SAM" id="MobiDB-lite"/>
    </source>
</evidence>
<comment type="similarity">
    <text evidence="2">Belongs to the insect chemoreceptor superfamily. Gustatory receptor (GR) family. Gr5a subfamily.</text>
</comment>
<evidence type="ECO:0000313" key="11">
    <source>
        <dbReference type="Proteomes" id="UP001627154"/>
    </source>
</evidence>
<feature type="transmembrane region" description="Helical" evidence="9">
    <location>
        <begin position="240"/>
        <end position="261"/>
    </location>
</feature>
<dbReference type="GO" id="GO:0005886">
    <property type="term" value="C:plasma membrane"/>
    <property type="evidence" value="ECO:0007669"/>
    <property type="project" value="UniProtKB-SubCell"/>
</dbReference>
<proteinExistence type="inferred from homology"/>
<keyword evidence="11" id="KW-1185">Reference proteome</keyword>
<name>A0ABD2XP45_9HYME</name>
<evidence type="ECO:0000256" key="1">
    <source>
        <dbReference type="ARBA" id="ARBA00004651"/>
    </source>
</evidence>
<evidence type="ECO:0000256" key="6">
    <source>
        <dbReference type="ARBA" id="ARBA00023136"/>
    </source>
</evidence>
<feature type="transmembrane region" description="Helical" evidence="9">
    <location>
        <begin position="413"/>
        <end position="434"/>
    </location>
</feature>
<keyword evidence="4 9" id="KW-0812">Transmembrane</keyword>
<accession>A0ABD2XP45</accession>
<keyword evidence="5 9" id="KW-1133">Transmembrane helix</keyword>
<dbReference type="InterPro" id="IPR009318">
    <property type="entry name" value="Gustatory_rcpt"/>
</dbReference>
<dbReference type="Pfam" id="PF06151">
    <property type="entry name" value="Trehalose_recp"/>
    <property type="match status" value="1"/>
</dbReference>